<dbReference type="InterPro" id="IPR050131">
    <property type="entry name" value="Peptidase_S8_subtilisin-like"/>
</dbReference>
<dbReference type="PANTHER" id="PTHR43806">
    <property type="entry name" value="PEPTIDASE S8"/>
    <property type="match status" value="1"/>
</dbReference>
<keyword evidence="3" id="KW-0378">Hydrolase</keyword>
<organism evidence="6 7">
    <name type="scientific">Agathobacter rectalis</name>
    <dbReference type="NCBI Taxonomy" id="39491"/>
    <lineage>
        <taxon>Bacteria</taxon>
        <taxon>Bacillati</taxon>
        <taxon>Bacillota</taxon>
        <taxon>Clostridia</taxon>
        <taxon>Lachnospirales</taxon>
        <taxon>Lachnospiraceae</taxon>
        <taxon>Agathobacter</taxon>
    </lineage>
</organism>
<dbReference type="Pfam" id="PF00082">
    <property type="entry name" value="Peptidase_S8"/>
    <property type="match status" value="1"/>
</dbReference>
<dbReference type="InterPro" id="IPR036852">
    <property type="entry name" value="Peptidase_S8/S53_dom_sf"/>
</dbReference>
<dbReference type="SUPFAM" id="SSF52743">
    <property type="entry name" value="Subtilisin-like"/>
    <property type="match status" value="1"/>
</dbReference>
<dbReference type="EMBL" id="QSUG01000030">
    <property type="protein sequence ID" value="RGN18995.1"/>
    <property type="molecule type" value="Genomic_DNA"/>
</dbReference>
<proteinExistence type="inferred from homology"/>
<gene>
    <name evidence="6" type="ORF">DXB72_16120</name>
</gene>
<sequence length="483" mass="55884">MLSEGGIVLDKVKIAVIDNGVVEKVLRQPLEYRVYIDDTNCCVIDNEHMDLLGFIHGTICAMIIENNFSECMLSSVKILNDDGIGKVDKLKIALDWCYQNNIFLVNLSLGVTHFQDRTSIRDVINHYANRGMVIVAASANDGYKTYPASFSNVIGIAAGDVFKIDINLQKHIGVDFIVPSDHEIVLRGNPFKVGNSNSYAAPYVTAMIGKYFEKKSYSNVYTIRRELSSKEDFVYYPDWIEIAWVSKRCEQSREEYYFEEVSGELEGCLSVIDTIIVNNKEEFKKYCKLDKHMVYLGQEPIEYRTLDRYFWCRKQRVKQIVGSRKREAEIGIPVIICKFSENQDSIYWLSELRKYFAKDGYNMFTVSSKVESVLYDLEFLPEELCNKSNREDVYNFLYWQTYYCQSDALLMGIDDKKEYDINVLEKAVDMIIVVKTVAGMVKIDIYCDGNMEVRETINCLESRSIHLLYQKVLKLFMEVTDEQ</sequence>
<evidence type="ECO:0000259" key="5">
    <source>
        <dbReference type="Pfam" id="PF00082"/>
    </source>
</evidence>
<dbReference type="Gene3D" id="3.40.50.200">
    <property type="entry name" value="Peptidase S8/S53 domain"/>
    <property type="match status" value="1"/>
</dbReference>
<accession>A0A3E5AIT4</accession>
<evidence type="ECO:0000256" key="2">
    <source>
        <dbReference type="ARBA" id="ARBA00022670"/>
    </source>
</evidence>
<comment type="similarity">
    <text evidence="1">Belongs to the peptidase S8 family.</text>
</comment>
<dbReference type="GO" id="GO:0006508">
    <property type="term" value="P:proteolysis"/>
    <property type="evidence" value="ECO:0007669"/>
    <property type="project" value="UniProtKB-KW"/>
</dbReference>
<dbReference type="InterPro" id="IPR000209">
    <property type="entry name" value="Peptidase_S8/S53_dom"/>
</dbReference>
<evidence type="ECO:0000313" key="7">
    <source>
        <dbReference type="Proteomes" id="UP000260970"/>
    </source>
</evidence>
<dbReference type="PANTHER" id="PTHR43806:SF11">
    <property type="entry name" value="CEREVISIN-RELATED"/>
    <property type="match status" value="1"/>
</dbReference>
<comment type="caution">
    <text evidence="6">The sequence shown here is derived from an EMBL/GenBank/DDBJ whole genome shotgun (WGS) entry which is preliminary data.</text>
</comment>
<evidence type="ECO:0000256" key="4">
    <source>
        <dbReference type="ARBA" id="ARBA00022825"/>
    </source>
</evidence>
<dbReference type="GO" id="GO:0004252">
    <property type="term" value="F:serine-type endopeptidase activity"/>
    <property type="evidence" value="ECO:0007669"/>
    <property type="project" value="InterPro"/>
</dbReference>
<keyword evidence="4" id="KW-0720">Serine protease</keyword>
<dbReference type="Proteomes" id="UP000260970">
    <property type="component" value="Unassembled WGS sequence"/>
</dbReference>
<keyword evidence="2" id="KW-0645">Protease</keyword>
<protein>
    <submittedName>
        <fullName evidence="6">Peptidase</fullName>
    </submittedName>
</protein>
<feature type="domain" description="Peptidase S8/S53" evidence="5">
    <location>
        <begin position="11"/>
        <end position="227"/>
    </location>
</feature>
<evidence type="ECO:0000313" key="6">
    <source>
        <dbReference type="EMBL" id="RGN18995.1"/>
    </source>
</evidence>
<dbReference type="AlphaFoldDB" id="A0A3E5AIT4"/>
<reference evidence="6 7" key="1">
    <citation type="submission" date="2018-08" db="EMBL/GenBank/DDBJ databases">
        <title>A genome reference for cultivated species of the human gut microbiota.</title>
        <authorList>
            <person name="Zou Y."/>
            <person name="Xue W."/>
            <person name="Luo G."/>
        </authorList>
    </citation>
    <scope>NUCLEOTIDE SEQUENCE [LARGE SCALE GENOMIC DNA]</scope>
    <source>
        <strain evidence="6 7">OM05-6AA</strain>
    </source>
</reference>
<evidence type="ECO:0000256" key="1">
    <source>
        <dbReference type="ARBA" id="ARBA00011073"/>
    </source>
</evidence>
<evidence type="ECO:0000256" key="3">
    <source>
        <dbReference type="ARBA" id="ARBA00022801"/>
    </source>
</evidence>
<name>A0A3E5AIT4_9FIRM</name>